<name>A0A8E0RVN3_9TREM</name>
<reference evidence="2" key="1">
    <citation type="submission" date="2019-05" db="EMBL/GenBank/DDBJ databases">
        <title>Annotation for the trematode Fasciolopsis buski.</title>
        <authorList>
            <person name="Choi Y.-J."/>
        </authorList>
    </citation>
    <scope>NUCLEOTIDE SEQUENCE</scope>
    <source>
        <strain evidence="2">HT</strain>
        <tissue evidence="2">Whole worm</tissue>
    </source>
</reference>
<dbReference type="Proteomes" id="UP000728185">
    <property type="component" value="Unassembled WGS sequence"/>
</dbReference>
<dbReference type="InterPro" id="IPR011598">
    <property type="entry name" value="bHLH_dom"/>
</dbReference>
<organism evidence="2 3">
    <name type="scientific">Fasciolopsis buskii</name>
    <dbReference type="NCBI Taxonomy" id="27845"/>
    <lineage>
        <taxon>Eukaryota</taxon>
        <taxon>Metazoa</taxon>
        <taxon>Spiralia</taxon>
        <taxon>Lophotrochozoa</taxon>
        <taxon>Platyhelminthes</taxon>
        <taxon>Trematoda</taxon>
        <taxon>Digenea</taxon>
        <taxon>Plagiorchiida</taxon>
        <taxon>Echinostomata</taxon>
        <taxon>Echinostomatoidea</taxon>
        <taxon>Fasciolidae</taxon>
        <taxon>Fasciolopsis</taxon>
    </lineage>
</organism>
<dbReference type="SUPFAM" id="SSF47459">
    <property type="entry name" value="HLH, helix-loop-helix DNA-binding domain"/>
    <property type="match status" value="1"/>
</dbReference>
<proteinExistence type="predicted"/>
<evidence type="ECO:0000259" key="1">
    <source>
        <dbReference type="PROSITE" id="PS50888"/>
    </source>
</evidence>
<comment type="caution">
    <text evidence="2">The sequence shown here is derived from an EMBL/GenBank/DDBJ whole genome shotgun (WGS) entry which is preliminary data.</text>
</comment>
<dbReference type="AlphaFoldDB" id="A0A8E0RVN3"/>
<sequence>MDPTESKKKRKVAAERTRRTEINQRVEQVRHLLGLNEQLTRIQVLKKAADVTHELLRNPTTNPKPVSAAASLWLEPRQLVKMGMTKALIEKYRRQLERRELNRVRGLLGAEQKSDISLLDDLIHLFQSLLNDSHLQPSSDHHRYRSKSPARRCPLRMVDMNISNSDRKQLTVKQRPAKNLRTTGDSTARDSYWRPWEM</sequence>
<accession>A0A8E0RVN3</accession>
<gene>
    <name evidence="2" type="ORF">FBUS_06301</name>
</gene>
<feature type="domain" description="BHLH" evidence="1">
    <location>
        <begin position="6"/>
        <end position="55"/>
    </location>
</feature>
<dbReference type="EMBL" id="LUCM01003951">
    <property type="protein sequence ID" value="KAA0195071.1"/>
    <property type="molecule type" value="Genomic_DNA"/>
</dbReference>
<keyword evidence="3" id="KW-1185">Reference proteome</keyword>
<protein>
    <recommendedName>
        <fullName evidence="1">BHLH domain-containing protein</fullName>
    </recommendedName>
</protein>
<dbReference type="OrthoDB" id="6233967at2759"/>
<evidence type="ECO:0000313" key="3">
    <source>
        <dbReference type="Proteomes" id="UP000728185"/>
    </source>
</evidence>
<evidence type="ECO:0000313" key="2">
    <source>
        <dbReference type="EMBL" id="KAA0195071.1"/>
    </source>
</evidence>
<dbReference type="GO" id="GO:0046983">
    <property type="term" value="F:protein dimerization activity"/>
    <property type="evidence" value="ECO:0007669"/>
    <property type="project" value="InterPro"/>
</dbReference>
<dbReference type="PROSITE" id="PS50888">
    <property type="entry name" value="BHLH"/>
    <property type="match status" value="1"/>
</dbReference>
<dbReference type="Gene3D" id="4.10.280.10">
    <property type="entry name" value="Helix-loop-helix DNA-binding domain"/>
    <property type="match status" value="1"/>
</dbReference>
<dbReference type="InterPro" id="IPR036638">
    <property type="entry name" value="HLH_DNA-bd_sf"/>
</dbReference>